<gene>
    <name evidence="1" type="ORF">AN396_03620</name>
</gene>
<reference evidence="1" key="1">
    <citation type="submission" date="2016-08" db="EMBL/GenBank/DDBJ databases">
        <authorList>
            <person name="Ngugi D.K."/>
            <person name="Miyake S."/>
            <person name="Stingl U."/>
        </authorList>
    </citation>
    <scope>NUCLEOTIDE SEQUENCE</scope>
    <source>
        <strain evidence="1">SCG-B11WGA-EpuloA1</strain>
    </source>
</reference>
<proteinExistence type="predicted"/>
<name>A0ACC8XED7_9FIRM</name>
<evidence type="ECO:0000313" key="1">
    <source>
        <dbReference type="EMBL" id="ONI41418.1"/>
    </source>
</evidence>
<dbReference type="EMBL" id="LJDB01000038">
    <property type="protein sequence ID" value="ONI41418.1"/>
    <property type="molecule type" value="Genomic_DNA"/>
</dbReference>
<accession>A0ACC8XED7</accession>
<sequence length="122" mass="14557">MIIELNSIIKEINVCIKNENIINIAKDDCINYLNDYMKEAPNEFKKKFPTITNTNLVKINLYSILIKSNKIYKKPFISIIFEIENNIAYYESRYSLDYEFLDDYIIEPTNFKSRIENCIYSK</sequence>
<dbReference type="Proteomes" id="UP000188605">
    <property type="component" value="Unassembled WGS sequence"/>
</dbReference>
<keyword evidence="2" id="KW-1185">Reference proteome</keyword>
<protein>
    <submittedName>
        <fullName evidence="1">Uncharacterized protein</fullName>
    </submittedName>
</protein>
<comment type="caution">
    <text evidence="1">The sequence shown here is derived from an EMBL/GenBank/DDBJ whole genome shotgun (WGS) entry which is preliminary data.</text>
</comment>
<organism evidence="1 2">
    <name type="scientific">Candidatus Epulonipiscium fishelsonii</name>
    <dbReference type="NCBI Taxonomy" id="77094"/>
    <lineage>
        <taxon>Bacteria</taxon>
        <taxon>Bacillati</taxon>
        <taxon>Bacillota</taxon>
        <taxon>Clostridia</taxon>
        <taxon>Lachnospirales</taxon>
        <taxon>Lachnospiraceae</taxon>
        <taxon>Candidatus Epulonipiscium</taxon>
    </lineage>
</organism>
<evidence type="ECO:0000313" key="2">
    <source>
        <dbReference type="Proteomes" id="UP000188605"/>
    </source>
</evidence>